<comment type="caution">
    <text evidence="1">The sequence shown here is derived from an EMBL/GenBank/DDBJ whole genome shotgun (WGS) entry which is preliminary data.</text>
</comment>
<dbReference type="Gene3D" id="2.30.260.10">
    <property type="entry name" value="putative xylanase like domain"/>
    <property type="match status" value="1"/>
</dbReference>
<dbReference type="EMBL" id="JAPNKA010000001">
    <property type="protein sequence ID" value="MCY1080361.1"/>
    <property type="molecule type" value="Genomic_DNA"/>
</dbReference>
<reference evidence="1 2" key="1">
    <citation type="submission" date="2022-11" db="EMBL/GenBank/DDBJ databases">
        <title>Minimal conservation of predation-associated metabolite biosynthetic gene clusters underscores biosynthetic potential of Myxococcota including descriptions for ten novel species: Archangium lansinium sp. nov., Myxococcus landrumus sp. nov., Nannocystis bai.</title>
        <authorList>
            <person name="Ahearne A."/>
            <person name="Stevens C."/>
            <person name="Phillips K."/>
        </authorList>
    </citation>
    <scope>NUCLEOTIDE SEQUENCE [LARGE SCALE GENOMIC DNA]</scope>
    <source>
        <strain evidence="1 2">MIWBW</strain>
    </source>
</reference>
<sequence>MKTFALVSALLAQTPVAGNAPAPARPGAPARNTLKEPVVVWASLNQQERASFITGDASLPLKERLLRVSERFLGTPYVHSPLGEGNGVDPDPTFRLDAVDCLTFVEQALAMSLAPSEPDVAGLLERLRYASAPTYEDRNHLMEAQWLPNNQRKGFLADVTRRYGGEDTVKVQKTLTSVTWTSRSSLALGLPKERQPRGTWNLDMIPLERVMAHARQVPSGTILVVLREDLPLKATRVTHLGFVVQKGKRTWLRHARRGVDGNGRVVDEDLETFLARNAKYDKWRVSGVSLYEPRRPPETGGGELVRSP</sequence>
<dbReference type="Gene3D" id="1.10.3670.10">
    <property type="entry name" value="Putative xylanase like domain"/>
    <property type="match status" value="1"/>
</dbReference>
<dbReference type="InterPro" id="IPR038765">
    <property type="entry name" value="Papain-like_cys_pep_sf"/>
</dbReference>
<gene>
    <name evidence="1" type="ORF">OV287_38500</name>
</gene>
<keyword evidence="2" id="KW-1185">Reference proteome</keyword>
<evidence type="ECO:0000313" key="1">
    <source>
        <dbReference type="EMBL" id="MCY1080361.1"/>
    </source>
</evidence>
<dbReference type="SUPFAM" id="SSF54001">
    <property type="entry name" value="Cysteine proteinases"/>
    <property type="match status" value="1"/>
</dbReference>
<proteinExistence type="predicted"/>
<dbReference type="Pfam" id="PF07313">
    <property type="entry name" value="AmiA-like"/>
    <property type="match status" value="1"/>
</dbReference>
<dbReference type="InterPro" id="IPR010846">
    <property type="entry name" value="AmiA-like"/>
</dbReference>
<name>A0ABT4AGC1_9BACT</name>
<organism evidence="1 2">
    <name type="scientific">Archangium lansingense</name>
    <dbReference type="NCBI Taxonomy" id="2995310"/>
    <lineage>
        <taxon>Bacteria</taxon>
        <taxon>Pseudomonadati</taxon>
        <taxon>Myxococcota</taxon>
        <taxon>Myxococcia</taxon>
        <taxon>Myxococcales</taxon>
        <taxon>Cystobacterineae</taxon>
        <taxon>Archangiaceae</taxon>
        <taxon>Archangium</taxon>
    </lineage>
</organism>
<accession>A0ABT4AGC1</accession>
<protein>
    <submittedName>
        <fullName evidence="1">DUF1460 domain-containing protein</fullName>
    </submittedName>
</protein>
<dbReference type="Proteomes" id="UP001207654">
    <property type="component" value="Unassembled WGS sequence"/>
</dbReference>
<evidence type="ECO:0000313" key="2">
    <source>
        <dbReference type="Proteomes" id="UP001207654"/>
    </source>
</evidence>
<dbReference type="RefSeq" id="WP_267539031.1">
    <property type="nucleotide sequence ID" value="NZ_JAPNKA010000001.1"/>
</dbReference>